<evidence type="ECO:0000313" key="1">
    <source>
        <dbReference type="EMBL" id="KAG0435337.1"/>
    </source>
</evidence>
<gene>
    <name evidence="1" type="ORF">HPB47_018550</name>
</gene>
<accession>A0AC60QKG8</accession>
<evidence type="ECO:0000313" key="2">
    <source>
        <dbReference type="Proteomes" id="UP000805193"/>
    </source>
</evidence>
<dbReference type="Proteomes" id="UP000805193">
    <property type="component" value="Unassembled WGS sequence"/>
</dbReference>
<protein>
    <submittedName>
        <fullName evidence="1">Uncharacterized protein</fullName>
    </submittedName>
</protein>
<reference evidence="1 2" key="1">
    <citation type="journal article" date="2020" name="Cell">
        <title>Large-Scale Comparative Analyses of Tick Genomes Elucidate Their Genetic Diversity and Vector Capacities.</title>
        <authorList>
            <consortium name="Tick Genome and Microbiome Consortium (TIGMIC)"/>
            <person name="Jia N."/>
            <person name="Wang J."/>
            <person name="Shi W."/>
            <person name="Du L."/>
            <person name="Sun Y."/>
            <person name="Zhan W."/>
            <person name="Jiang J.F."/>
            <person name="Wang Q."/>
            <person name="Zhang B."/>
            <person name="Ji P."/>
            <person name="Bell-Sakyi L."/>
            <person name="Cui X.M."/>
            <person name="Yuan T.T."/>
            <person name="Jiang B.G."/>
            <person name="Yang W.F."/>
            <person name="Lam T.T."/>
            <person name="Chang Q.C."/>
            <person name="Ding S.J."/>
            <person name="Wang X.J."/>
            <person name="Zhu J.G."/>
            <person name="Ruan X.D."/>
            <person name="Zhao L."/>
            <person name="Wei J.T."/>
            <person name="Ye R.Z."/>
            <person name="Que T.C."/>
            <person name="Du C.H."/>
            <person name="Zhou Y.H."/>
            <person name="Cheng J.X."/>
            <person name="Dai P.F."/>
            <person name="Guo W.B."/>
            <person name="Han X.H."/>
            <person name="Huang E.J."/>
            <person name="Li L.F."/>
            <person name="Wei W."/>
            <person name="Gao Y.C."/>
            <person name="Liu J.Z."/>
            <person name="Shao H.Z."/>
            <person name="Wang X."/>
            <person name="Wang C.C."/>
            <person name="Yang T.C."/>
            <person name="Huo Q.B."/>
            <person name="Li W."/>
            <person name="Chen H.Y."/>
            <person name="Chen S.E."/>
            <person name="Zhou L.G."/>
            <person name="Ni X.B."/>
            <person name="Tian J.H."/>
            <person name="Sheng Y."/>
            <person name="Liu T."/>
            <person name="Pan Y.S."/>
            <person name="Xia L.Y."/>
            <person name="Li J."/>
            <person name="Zhao F."/>
            <person name="Cao W.C."/>
        </authorList>
    </citation>
    <scope>NUCLEOTIDE SEQUENCE [LARGE SCALE GENOMIC DNA]</scope>
    <source>
        <strain evidence="1">Iper-2018</strain>
    </source>
</reference>
<comment type="caution">
    <text evidence="1">The sequence shown here is derived from an EMBL/GenBank/DDBJ whole genome shotgun (WGS) entry which is preliminary data.</text>
</comment>
<proteinExistence type="predicted"/>
<organism evidence="1 2">
    <name type="scientific">Ixodes persulcatus</name>
    <name type="common">Taiga tick</name>
    <dbReference type="NCBI Taxonomy" id="34615"/>
    <lineage>
        <taxon>Eukaryota</taxon>
        <taxon>Metazoa</taxon>
        <taxon>Ecdysozoa</taxon>
        <taxon>Arthropoda</taxon>
        <taxon>Chelicerata</taxon>
        <taxon>Arachnida</taxon>
        <taxon>Acari</taxon>
        <taxon>Parasitiformes</taxon>
        <taxon>Ixodida</taxon>
        <taxon>Ixodoidea</taxon>
        <taxon>Ixodidae</taxon>
        <taxon>Ixodinae</taxon>
        <taxon>Ixodes</taxon>
    </lineage>
</organism>
<sequence>MIMFIQSVVSISQHSMPAINGMGDGAKLEVASFRVAEFSDVLDWRPLLFQEPVIAQRACALCGVVYKKAVRLPCAHTLCTKCHAQCVDKGSACPVDQDSFCEEDLERLELSAEYILKRKVACWNASRGCSFIGTAASLLDHYKECGLSVVPCCLCRSSVLQCDILEHFQSGCGIDKAKCVHSNSLATEDPKDISRACLEMKRGMERISEDLVSLQTSLNRCSEDVKVEGAKCKVQWEAEVSRLAEQLRDLSTVCTTQVPEAMQVALQAAMVDYEEHVRKQFGLLSLSKPTRVHWYIEGWADLKKQVLESGLKQLDGPKSNMYGYSVCQWVTLKRKDDEVSLGCFMVIHPGDRDLQLEWPFCKVYTLGIIHPNDPSNVISCKVNPVSFEDNLQDCFLRPKGEKNLGCGRTLTTARKLETDGFIQSDTLHVFLEIEP</sequence>
<name>A0AC60QKG8_IXOPE</name>
<keyword evidence="2" id="KW-1185">Reference proteome</keyword>
<dbReference type="EMBL" id="JABSTQ010007705">
    <property type="protein sequence ID" value="KAG0435337.1"/>
    <property type="molecule type" value="Genomic_DNA"/>
</dbReference>